<dbReference type="EMBL" id="MU857170">
    <property type="protein sequence ID" value="KAK4149348.1"/>
    <property type="molecule type" value="Genomic_DNA"/>
</dbReference>
<feature type="domain" description="Carrier" evidence="3">
    <location>
        <begin position="24"/>
        <end position="101"/>
    </location>
</feature>
<evidence type="ECO:0000256" key="2">
    <source>
        <dbReference type="ARBA" id="ARBA00022553"/>
    </source>
</evidence>
<dbReference type="InterPro" id="IPR036736">
    <property type="entry name" value="ACP-like_sf"/>
</dbReference>
<protein>
    <recommendedName>
        <fullName evidence="3">Carrier domain-containing protein</fullName>
    </recommendedName>
</protein>
<dbReference type="AlphaFoldDB" id="A0AAN6ZT72"/>
<evidence type="ECO:0000256" key="1">
    <source>
        <dbReference type="ARBA" id="ARBA00022450"/>
    </source>
</evidence>
<sequence>MAVLKSSGAAGLKEHLAAARSADEAGEFVERAVVGKLADMFVIPEEDIDANQPLGKYGVDSLVAVELRNRLVPMTQCEMSIFDLLGAASLKELAKGIVGRSKLVYFSE</sequence>
<reference evidence="4" key="1">
    <citation type="journal article" date="2023" name="Mol. Phylogenet. Evol.">
        <title>Genome-scale phylogeny and comparative genomics of the fungal order Sordariales.</title>
        <authorList>
            <person name="Hensen N."/>
            <person name="Bonometti L."/>
            <person name="Westerberg I."/>
            <person name="Brannstrom I.O."/>
            <person name="Guillou S."/>
            <person name="Cros-Aarteil S."/>
            <person name="Calhoun S."/>
            <person name="Haridas S."/>
            <person name="Kuo A."/>
            <person name="Mondo S."/>
            <person name="Pangilinan J."/>
            <person name="Riley R."/>
            <person name="LaButti K."/>
            <person name="Andreopoulos B."/>
            <person name="Lipzen A."/>
            <person name="Chen C."/>
            <person name="Yan M."/>
            <person name="Daum C."/>
            <person name="Ng V."/>
            <person name="Clum A."/>
            <person name="Steindorff A."/>
            <person name="Ohm R.A."/>
            <person name="Martin F."/>
            <person name="Silar P."/>
            <person name="Natvig D.O."/>
            <person name="Lalanne C."/>
            <person name="Gautier V."/>
            <person name="Ament-Velasquez S.L."/>
            <person name="Kruys A."/>
            <person name="Hutchinson M.I."/>
            <person name="Powell A.J."/>
            <person name="Barry K."/>
            <person name="Miller A.N."/>
            <person name="Grigoriev I.V."/>
            <person name="Debuchy R."/>
            <person name="Gladieux P."/>
            <person name="Hiltunen Thoren M."/>
            <person name="Johannesson H."/>
        </authorList>
    </citation>
    <scope>NUCLEOTIDE SEQUENCE</scope>
    <source>
        <strain evidence="4">CBS 538.74</strain>
    </source>
</reference>
<organism evidence="4 5">
    <name type="scientific">Chaetomidium leptoderma</name>
    <dbReference type="NCBI Taxonomy" id="669021"/>
    <lineage>
        <taxon>Eukaryota</taxon>
        <taxon>Fungi</taxon>
        <taxon>Dikarya</taxon>
        <taxon>Ascomycota</taxon>
        <taxon>Pezizomycotina</taxon>
        <taxon>Sordariomycetes</taxon>
        <taxon>Sordariomycetidae</taxon>
        <taxon>Sordariales</taxon>
        <taxon>Chaetomiaceae</taxon>
        <taxon>Chaetomidium</taxon>
    </lineage>
</organism>
<comment type="caution">
    <text evidence="4">The sequence shown here is derived from an EMBL/GenBank/DDBJ whole genome shotgun (WGS) entry which is preliminary data.</text>
</comment>
<keyword evidence="5" id="KW-1185">Reference proteome</keyword>
<evidence type="ECO:0000313" key="5">
    <source>
        <dbReference type="Proteomes" id="UP001302745"/>
    </source>
</evidence>
<name>A0AAN6ZT72_9PEZI</name>
<dbReference type="Proteomes" id="UP001302745">
    <property type="component" value="Unassembled WGS sequence"/>
</dbReference>
<dbReference type="InterPro" id="IPR006162">
    <property type="entry name" value="Ppantetheine_attach_site"/>
</dbReference>
<accession>A0AAN6ZT72</accession>
<evidence type="ECO:0000313" key="4">
    <source>
        <dbReference type="EMBL" id="KAK4149348.1"/>
    </source>
</evidence>
<dbReference type="SMART" id="SM00823">
    <property type="entry name" value="PKS_PP"/>
    <property type="match status" value="1"/>
</dbReference>
<keyword evidence="2" id="KW-0597">Phosphoprotein</keyword>
<reference evidence="4" key="2">
    <citation type="submission" date="2023-05" db="EMBL/GenBank/DDBJ databases">
        <authorList>
            <consortium name="Lawrence Berkeley National Laboratory"/>
            <person name="Steindorff A."/>
            <person name="Hensen N."/>
            <person name="Bonometti L."/>
            <person name="Westerberg I."/>
            <person name="Brannstrom I.O."/>
            <person name="Guillou S."/>
            <person name="Cros-Aarteil S."/>
            <person name="Calhoun S."/>
            <person name="Haridas S."/>
            <person name="Kuo A."/>
            <person name="Mondo S."/>
            <person name="Pangilinan J."/>
            <person name="Riley R."/>
            <person name="Labutti K."/>
            <person name="Andreopoulos B."/>
            <person name="Lipzen A."/>
            <person name="Chen C."/>
            <person name="Yanf M."/>
            <person name="Daum C."/>
            <person name="Ng V."/>
            <person name="Clum A."/>
            <person name="Ohm R."/>
            <person name="Martin F."/>
            <person name="Silar P."/>
            <person name="Natvig D."/>
            <person name="Lalanne C."/>
            <person name="Gautier V."/>
            <person name="Ament-Velasquez S.L."/>
            <person name="Kruys A."/>
            <person name="Hutchinson M.I."/>
            <person name="Powell A.J."/>
            <person name="Barry K."/>
            <person name="Miller A.N."/>
            <person name="Grigoriev I.V."/>
            <person name="Debuchy R."/>
            <person name="Gladieux P."/>
            <person name="Thoren M.H."/>
            <person name="Johannesson H."/>
        </authorList>
    </citation>
    <scope>NUCLEOTIDE SEQUENCE</scope>
    <source>
        <strain evidence="4">CBS 538.74</strain>
    </source>
</reference>
<dbReference type="InterPro" id="IPR020806">
    <property type="entry name" value="PKS_PP-bd"/>
</dbReference>
<dbReference type="InterPro" id="IPR009081">
    <property type="entry name" value="PP-bd_ACP"/>
</dbReference>
<dbReference type="Gene3D" id="1.10.1200.10">
    <property type="entry name" value="ACP-like"/>
    <property type="match status" value="1"/>
</dbReference>
<dbReference type="GO" id="GO:0031177">
    <property type="term" value="F:phosphopantetheine binding"/>
    <property type="evidence" value="ECO:0007669"/>
    <property type="project" value="InterPro"/>
</dbReference>
<dbReference type="Pfam" id="PF23297">
    <property type="entry name" value="ACP_SdgA_C"/>
    <property type="match status" value="1"/>
</dbReference>
<dbReference type="PROSITE" id="PS50075">
    <property type="entry name" value="CARRIER"/>
    <property type="match status" value="1"/>
</dbReference>
<evidence type="ECO:0000259" key="3">
    <source>
        <dbReference type="PROSITE" id="PS50075"/>
    </source>
</evidence>
<proteinExistence type="predicted"/>
<keyword evidence="1" id="KW-0596">Phosphopantetheine</keyword>
<dbReference type="SUPFAM" id="SSF47336">
    <property type="entry name" value="ACP-like"/>
    <property type="match status" value="1"/>
</dbReference>
<dbReference type="PROSITE" id="PS00012">
    <property type="entry name" value="PHOSPHOPANTETHEINE"/>
    <property type="match status" value="1"/>
</dbReference>
<gene>
    <name evidence="4" type="ORF">C8A00DRAFT_38063</name>
</gene>